<evidence type="ECO:0000256" key="1">
    <source>
        <dbReference type="SAM" id="Phobius"/>
    </source>
</evidence>
<evidence type="ECO:0000313" key="3">
    <source>
        <dbReference type="Proteomes" id="UP000031671"/>
    </source>
</evidence>
<dbReference type="AlphaFoldDB" id="A0A0B8NUQ8"/>
<feature type="transmembrane region" description="Helical" evidence="1">
    <location>
        <begin position="32"/>
        <end position="51"/>
    </location>
</feature>
<dbReference type="RefSeq" id="WP_261835001.1">
    <property type="nucleotide sequence ID" value="NZ_AP024881.1"/>
</dbReference>
<proteinExistence type="predicted"/>
<name>A0A0B8NUQ8_9VIBR</name>
<feature type="transmembrane region" description="Helical" evidence="1">
    <location>
        <begin position="57"/>
        <end position="78"/>
    </location>
</feature>
<keyword evidence="1" id="KW-0472">Membrane</keyword>
<keyword evidence="3" id="KW-1185">Reference proteome</keyword>
<gene>
    <name evidence="2" type="ORF">JCM19231_5659</name>
</gene>
<dbReference type="Proteomes" id="UP000031671">
    <property type="component" value="Unassembled WGS sequence"/>
</dbReference>
<comment type="caution">
    <text evidence="2">The sequence shown here is derived from an EMBL/GenBank/DDBJ whole genome shotgun (WGS) entry which is preliminary data.</text>
</comment>
<sequence>MLLSSSATDAEKQQIRFKVNPRPSLMVEPVEITASIGLGIALVGVSLVLVFATAGKFMLLANTIFTLGMLVTALGLVIRSIQTHTNKMIEIHNRKVESLPAHMVRGHQI</sequence>
<reference evidence="2 3" key="2">
    <citation type="submission" date="2015-01" db="EMBL/GenBank/DDBJ databases">
        <authorList>
            <consortium name="NBRP consortium"/>
            <person name="Sawabe T."/>
            <person name="Meirelles P."/>
            <person name="Feng G."/>
            <person name="Sayaka M."/>
            <person name="Hattori M."/>
            <person name="Ohkuma M."/>
        </authorList>
    </citation>
    <scope>NUCLEOTIDE SEQUENCE [LARGE SCALE GENOMIC DNA]</scope>
    <source>
        <strain evidence="3">JCM 19231</strain>
    </source>
</reference>
<organism evidence="2 3">
    <name type="scientific">Vibrio ishigakensis</name>
    <dbReference type="NCBI Taxonomy" id="1481914"/>
    <lineage>
        <taxon>Bacteria</taxon>
        <taxon>Pseudomonadati</taxon>
        <taxon>Pseudomonadota</taxon>
        <taxon>Gammaproteobacteria</taxon>
        <taxon>Vibrionales</taxon>
        <taxon>Vibrionaceae</taxon>
        <taxon>Vibrio</taxon>
    </lineage>
</organism>
<keyword evidence="1" id="KW-1133">Transmembrane helix</keyword>
<reference evidence="2 3" key="1">
    <citation type="submission" date="2015-01" db="EMBL/GenBank/DDBJ databases">
        <title>Vibrio sp. C1 JCM 19231 whole genome shotgun sequence.</title>
        <authorList>
            <person name="Sawabe T."/>
            <person name="Meirelles P."/>
            <person name="Feng G."/>
            <person name="Sayaka M."/>
            <person name="Hattori M."/>
            <person name="Ohkuma M."/>
        </authorList>
    </citation>
    <scope>NUCLEOTIDE SEQUENCE [LARGE SCALE GENOMIC DNA]</scope>
    <source>
        <strain evidence="3">JCM 19231</strain>
    </source>
</reference>
<evidence type="ECO:0000313" key="2">
    <source>
        <dbReference type="EMBL" id="GAM56022.1"/>
    </source>
</evidence>
<dbReference type="EMBL" id="BBRZ01000022">
    <property type="protein sequence ID" value="GAM56022.1"/>
    <property type="molecule type" value="Genomic_DNA"/>
</dbReference>
<accession>A0A0B8NUQ8</accession>
<keyword evidence="1" id="KW-0812">Transmembrane</keyword>
<protein>
    <submittedName>
        <fullName evidence="2">Uncharacterized protein</fullName>
    </submittedName>
</protein>